<name>A0A547QAB8_9RHOB</name>
<feature type="transmembrane region" description="Helical" evidence="1">
    <location>
        <begin position="152"/>
        <end position="172"/>
    </location>
</feature>
<dbReference type="AlphaFoldDB" id="A0A547QAB8"/>
<feature type="transmembrane region" description="Helical" evidence="1">
    <location>
        <begin position="69"/>
        <end position="91"/>
    </location>
</feature>
<feature type="transmembrane region" description="Helical" evidence="1">
    <location>
        <begin position="218"/>
        <end position="238"/>
    </location>
</feature>
<feature type="transmembrane region" description="Helical" evidence="1">
    <location>
        <begin position="111"/>
        <end position="140"/>
    </location>
</feature>
<keyword evidence="4" id="KW-1185">Reference proteome</keyword>
<keyword evidence="1" id="KW-1133">Transmembrane helix</keyword>
<feature type="transmembrane region" description="Helical" evidence="1">
    <location>
        <begin position="275"/>
        <end position="292"/>
    </location>
</feature>
<feature type="domain" description="EamA" evidence="2">
    <location>
        <begin position="157"/>
        <end position="290"/>
    </location>
</feature>
<dbReference type="RefSeq" id="WP_142833122.1">
    <property type="nucleotide sequence ID" value="NZ_VFSV01000002.1"/>
</dbReference>
<comment type="caution">
    <text evidence="3">The sequence shown here is derived from an EMBL/GenBank/DDBJ whole genome shotgun (WGS) entry which is preliminary data.</text>
</comment>
<dbReference type="GO" id="GO:0016020">
    <property type="term" value="C:membrane"/>
    <property type="evidence" value="ECO:0007669"/>
    <property type="project" value="InterPro"/>
</dbReference>
<dbReference type="OrthoDB" id="5243804at2"/>
<sequence length="293" mass="30452">MPLWVGATLIAALAQTIRFLLQRHLRIQALSTTGATFARFAFSAPMVVAGLGISTLFPGIELIEPPALFWPYVVIGGVAQILGTACILKLFGRRSFAVGMAFSKTEGLLTALMGIVLLGEPIGLPAGMAIVVGFVAVLILSGRPGGWDAGAAALGLAAGALFALAAVCYRGASLSLGDAPALLRAAETLAATTLWQSGILSLFLALRQPEQFVALLVHWRLAALVGLFSMIGSLGWFTAFALKNAAYVKALGQIELVFASLASVLLLGERMVPREILGIGLLLVSVCLILLAG</sequence>
<dbReference type="SUPFAM" id="SSF103481">
    <property type="entry name" value="Multidrug resistance efflux transporter EmrE"/>
    <property type="match status" value="2"/>
</dbReference>
<evidence type="ECO:0000313" key="3">
    <source>
        <dbReference type="EMBL" id="TRD23333.1"/>
    </source>
</evidence>
<proteinExistence type="predicted"/>
<evidence type="ECO:0000259" key="2">
    <source>
        <dbReference type="Pfam" id="PF00892"/>
    </source>
</evidence>
<dbReference type="Proteomes" id="UP000318590">
    <property type="component" value="Unassembled WGS sequence"/>
</dbReference>
<keyword evidence="1" id="KW-0812">Transmembrane</keyword>
<reference evidence="3 4" key="1">
    <citation type="submission" date="2019-06" db="EMBL/GenBank/DDBJ databases">
        <title>Paenimaribius caenipelagi gen. nov., sp. nov., isolated from a tidal flat.</title>
        <authorList>
            <person name="Yoon J.-H."/>
        </authorList>
    </citation>
    <scope>NUCLEOTIDE SEQUENCE [LARGE SCALE GENOMIC DNA]</scope>
    <source>
        <strain evidence="3 4">JBTF-M29</strain>
    </source>
</reference>
<evidence type="ECO:0000313" key="4">
    <source>
        <dbReference type="Proteomes" id="UP000318590"/>
    </source>
</evidence>
<feature type="transmembrane region" description="Helical" evidence="1">
    <location>
        <begin position="250"/>
        <end position="268"/>
    </location>
</feature>
<organism evidence="3 4">
    <name type="scientific">Palleronia caenipelagi</name>
    <dbReference type="NCBI Taxonomy" id="2489174"/>
    <lineage>
        <taxon>Bacteria</taxon>
        <taxon>Pseudomonadati</taxon>
        <taxon>Pseudomonadota</taxon>
        <taxon>Alphaproteobacteria</taxon>
        <taxon>Rhodobacterales</taxon>
        <taxon>Roseobacteraceae</taxon>
        <taxon>Palleronia</taxon>
    </lineage>
</organism>
<keyword evidence="1" id="KW-0472">Membrane</keyword>
<dbReference type="InterPro" id="IPR037185">
    <property type="entry name" value="EmrE-like"/>
</dbReference>
<dbReference type="EMBL" id="VFSV01000002">
    <property type="protein sequence ID" value="TRD23333.1"/>
    <property type="molecule type" value="Genomic_DNA"/>
</dbReference>
<dbReference type="Pfam" id="PF00892">
    <property type="entry name" value="EamA"/>
    <property type="match status" value="1"/>
</dbReference>
<gene>
    <name evidence="3" type="ORF">FEV53_01885</name>
</gene>
<evidence type="ECO:0000256" key="1">
    <source>
        <dbReference type="SAM" id="Phobius"/>
    </source>
</evidence>
<feature type="transmembrane region" description="Helical" evidence="1">
    <location>
        <begin position="38"/>
        <end position="57"/>
    </location>
</feature>
<dbReference type="InterPro" id="IPR000620">
    <property type="entry name" value="EamA_dom"/>
</dbReference>
<accession>A0A547QAB8</accession>
<feature type="transmembrane region" description="Helical" evidence="1">
    <location>
        <begin position="184"/>
        <end position="206"/>
    </location>
</feature>
<protein>
    <submittedName>
        <fullName evidence="3">DMT family transporter</fullName>
    </submittedName>
</protein>